<proteinExistence type="predicted"/>
<evidence type="ECO:0000256" key="1">
    <source>
        <dbReference type="SAM" id="Phobius"/>
    </source>
</evidence>
<dbReference type="EMBL" id="AP024169">
    <property type="protein sequence ID" value="BCN30799.1"/>
    <property type="molecule type" value="Genomic_DNA"/>
</dbReference>
<dbReference type="AlphaFoldDB" id="A0A7R7ID92"/>
<protein>
    <recommendedName>
        <fullName evidence="4">Lipoprotein</fullName>
    </recommendedName>
</protein>
<dbReference type="RefSeq" id="WP_271715994.1">
    <property type="nucleotide sequence ID" value="NZ_AP024169.1"/>
</dbReference>
<evidence type="ECO:0008006" key="4">
    <source>
        <dbReference type="Google" id="ProtNLM"/>
    </source>
</evidence>
<dbReference type="KEGG" id="ahb:bsdtb5_20940"/>
<evidence type="ECO:0000313" key="2">
    <source>
        <dbReference type="EMBL" id="BCN30799.1"/>
    </source>
</evidence>
<reference evidence="2 3" key="1">
    <citation type="submission" date="2020-11" db="EMBL/GenBank/DDBJ databases">
        <title>Draft genome sequencing of a Lachnospiraceae strain isolated from anoxic soil subjected to BSD treatment.</title>
        <authorList>
            <person name="Uek A."/>
            <person name="Tonouchi A."/>
        </authorList>
    </citation>
    <scope>NUCLEOTIDE SEQUENCE [LARGE SCALE GENOMIC DNA]</scope>
    <source>
        <strain evidence="2 3">TB5</strain>
    </source>
</reference>
<gene>
    <name evidence="2" type="ORF">bsdtb5_20940</name>
</gene>
<keyword evidence="1" id="KW-1133">Transmembrane helix</keyword>
<organism evidence="2 3">
    <name type="scientific">Anaeromicropila herbilytica</name>
    <dbReference type="NCBI Taxonomy" id="2785025"/>
    <lineage>
        <taxon>Bacteria</taxon>
        <taxon>Bacillati</taxon>
        <taxon>Bacillota</taxon>
        <taxon>Clostridia</taxon>
        <taxon>Lachnospirales</taxon>
        <taxon>Lachnospiraceae</taxon>
        <taxon>Anaeromicropila</taxon>
    </lineage>
</organism>
<dbReference type="PROSITE" id="PS51257">
    <property type="entry name" value="PROKAR_LIPOPROTEIN"/>
    <property type="match status" value="1"/>
</dbReference>
<keyword evidence="3" id="KW-1185">Reference proteome</keyword>
<keyword evidence="1" id="KW-0472">Membrane</keyword>
<keyword evidence="1" id="KW-0812">Transmembrane</keyword>
<sequence>MKTLTKILKVIIILCGALVAGATVGCICNIINIPTTTVAIILACSVASCFSYKKKEVLA</sequence>
<dbReference type="Proteomes" id="UP000595897">
    <property type="component" value="Chromosome"/>
</dbReference>
<accession>A0A7R7ID92</accession>
<feature type="transmembrane region" description="Helical" evidence="1">
    <location>
        <begin position="36"/>
        <end position="52"/>
    </location>
</feature>
<evidence type="ECO:0000313" key="3">
    <source>
        <dbReference type="Proteomes" id="UP000595897"/>
    </source>
</evidence>
<name>A0A7R7ID92_9FIRM</name>